<dbReference type="EMBL" id="BAUL01000149">
    <property type="protein sequence ID" value="GAD96108.1"/>
    <property type="molecule type" value="Genomic_DNA"/>
</dbReference>
<evidence type="ECO:0000259" key="2">
    <source>
        <dbReference type="Pfam" id="PF07883"/>
    </source>
</evidence>
<dbReference type="Proteomes" id="UP000018001">
    <property type="component" value="Unassembled WGS sequence"/>
</dbReference>
<dbReference type="HOGENOM" id="CLU_750036_0_0_1"/>
<dbReference type="InterPro" id="IPR052538">
    <property type="entry name" value="Flavonoid_dioxygenase-like"/>
</dbReference>
<dbReference type="InterPro" id="IPR013096">
    <property type="entry name" value="Cupin_2"/>
</dbReference>
<dbReference type="PANTHER" id="PTHR43346">
    <property type="entry name" value="LIGAND BINDING DOMAIN PROTEIN, PUTATIVE (AFU_ORTHOLOGUE AFUA_6G14370)-RELATED"/>
    <property type="match status" value="1"/>
</dbReference>
<gene>
    <name evidence="3" type="ORF">PVAR5_4757</name>
</gene>
<dbReference type="OrthoDB" id="1161823at2759"/>
<dbReference type="Pfam" id="PF13489">
    <property type="entry name" value="Methyltransf_23"/>
    <property type="match status" value="1"/>
</dbReference>
<dbReference type="SUPFAM" id="SSF53335">
    <property type="entry name" value="S-adenosyl-L-methionine-dependent methyltransferases"/>
    <property type="match status" value="1"/>
</dbReference>
<comment type="caution">
    <text evidence="3">The sequence shown here is derived from an EMBL/GenBank/DDBJ whole genome shotgun (WGS) entry which is preliminary data.</text>
</comment>
<dbReference type="Gene3D" id="3.40.50.150">
    <property type="entry name" value="Vaccinia Virus protein VP39"/>
    <property type="match status" value="1"/>
</dbReference>
<sequence length="369" mass="40664">MDVDDYILGRAEAFSSVRLDAQHLWQIIQLGYVLSPQIPVVDGMRIAEIGAGTGIWLLHLARTLPKSIQLDAFDISDTQFPSKKNWPENLNFGVLDAFRPVPEHLVGKFDVVHLRYWLGIVKGNNYGPLIEHVSTLLKPGGYIQWEDIDPSDPALEGEECKKAHKNVLDMLYSLGFKFDWLKQLPEILNEAGFEVLQSTGPTALGPEAAPLATSVFVTGTAEIRHAITSTLPTKNSEFRRVLWTGLYSQLVLMNIPVGGDIGDEVHTVDQALTFTSGTGRATVAGKDQDVKAGDMVIVPAGTQHQFINTGSTPLILYTLYSPAEHAPTTVHKDKAQGDREEEEGIDKAPEWSRRSKKDNEAMGLVRGED</sequence>
<dbReference type="Gene3D" id="2.60.120.10">
    <property type="entry name" value="Jelly Rolls"/>
    <property type="match status" value="1"/>
</dbReference>
<name>V5FVL3_BYSSN</name>
<organism evidence="3 4">
    <name type="scientific">Byssochlamys spectabilis (strain No. 5 / NBRC 109023)</name>
    <name type="common">Paecilomyces variotii</name>
    <dbReference type="NCBI Taxonomy" id="1356009"/>
    <lineage>
        <taxon>Eukaryota</taxon>
        <taxon>Fungi</taxon>
        <taxon>Dikarya</taxon>
        <taxon>Ascomycota</taxon>
        <taxon>Pezizomycotina</taxon>
        <taxon>Eurotiomycetes</taxon>
        <taxon>Eurotiomycetidae</taxon>
        <taxon>Eurotiales</taxon>
        <taxon>Thermoascaceae</taxon>
        <taxon>Paecilomyces</taxon>
    </lineage>
</organism>
<dbReference type="InterPro" id="IPR029063">
    <property type="entry name" value="SAM-dependent_MTases_sf"/>
</dbReference>
<dbReference type="InParanoid" id="V5FVL3"/>
<reference evidence="4" key="1">
    <citation type="journal article" date="2014" name="Genome Announc.">
        <title>Draft genome sequence of the formaldehyde-resistant fungus Byssochlamys spectabilis No. 5 (anamorph Paecilomyces variotii No. 5) (NBRC109023).</title>
        <authorList>
            <person name="Oka T."/>
            <person name="Ekino K."/>
            <person name="Fukuda K."/>
            <person name="Nomura Y."/>
        </authorList>
    </citation>
    <scope>NUCLEOTIDE SEQUENCE [LARGE SCALE GENOMIC DNA]</scope>
    <source>
        <strain evidence="4">No. 5 / NBRC 109023</strain>
    </source>
</reference>
<protein>
    <recommendedName>
        <fullName evidence="2">Cupin type-2 domain-containing protein</fullName>
    </recommendedName>
</protein>
<keyword evidence="4" id="KW-1185">Reference proteome</keyword>
<feature type="domain" description="Cupin type-2" evidence="2">
    <location>
        <begin position="252"/>
        <end position="319"/>
    </location>
</feature>
<dbReference type="Pfam" id="PF07883">
    <property type="entry name" value="Cupin_2"/>
    <property type="match status" value="1"/>
</dbReference>
<dbReference type="CDD" id="cd02223">
    <property type="entry name" value="cupin_Bh2720-like"/>
    <property type="match status" value="1"/>
</dbReference>
<dbReference type="InterPro" id="IPR014710">
    <property type="entry name" value="RmlC-like_jellyroll"/>
</dbReference>
<dbReference type="InterPro" id="IPR011051">
    <property type="entry name" value="RmlC_Cupin_sf"/>
</dbReference>
<feature type="region of interest" description="Disordered" evidence="1">
    <location>
        <begin position="327"/>
        <end position="369"/>
    </location>
</feature>
<dbReference type="CDD" id="cd02440">
    <property type="entry name" value="AdoMet_MTases"/>
    <property type="match status" value="1"/>
</dbReference>
<accession>V5FVL3</accession>
<feature type="compositionally biased region" description="Basic and acidic residues" evidence="1">
    <location>
        <begin position="345"/>
        <end position="369"/>
    </location>
</feature>
<evidence type="ECO:0000313" key="3">
    <source>
        <dbReference type="EMBL" id="GAD96108.1"/>
    </source>
</evidence>
<dbReference type="AlphaFoldDB" id="V5FVL3"/>
<proteinExistence type="predicted"/>
<evidence type="ECO:0000313" key="4">
    <source>
        <dbReference type="Proteomes" id="UP000018001"/>
    </source>
</evidence>
<evidence type="ECO:0000256" key="1">
    <source>
        <dbReference type="SAM" id="MobiDB-lite"/>
    </source>
</evidence>
<dbReference type="eggNOG" id="ENOG502S2RN">
    <property type="taxonomic scope" value="Eukaryota"/>
</dbReference>
<dbReference type="SUPFAM" id="SSF51182">
    <property type="entry name" value="RmlC-like cupins"/>
    <property type="match status" value="1"/>
</dbReference>
<dbReference type="PANTHER" id="PTHR43346:SF1">
    <property type="entry name" value="QUERCETIN 2,3-DIOXYGENASE-RELATED"/>
    <property type="match status" value="1"/>
</dbReference>